<dbReference type="AlphaFoldDB" id="A0A4Z2GU36"/>
<accession>A0A4Z2GU36</accession>
<sequence>MRRTAGEVCEESSSVQVLPTWEAVSLDECTENRRLPADFHVHAHILIELQPREEPRDLPTACSSRPPGNTTSLFFSSVVCSSTAVRLTVVGQLEPRAAIAAISQRDGPSR</sequence>
<proteinExistence type="predicted"/>
<keyword evidence="2" id="KW-1185">Reference proteome</keyword>
<reference evidence="1 2" key="1">
    <citation type="submission" date="2019-03" db="EMBL/GenBank/DDBJ databases">
        <title>First draft genome of Liparis tanakae, snailfish: a comprehensive survey of snailfish specific genes.</title>
        <authorList>
            <person name="Kim W."/>
            <person name="Song I."/>
            <person name="Jeong J.-H."/>
            <person name="Kim D."/>
            <person name="Kim S."/>
            <person name="Ryu S."/>
            <person name="Song J.Y."/>
            <person name="Lee S.K."/>
        </authorList>
    </citation>
    <scope>NUCLEOTIDE SEQUENCE [LARGE SCALE GENOMIC DNA]</scope>
    <source>
        <tissue evidence="1">Muscle</tissue>
    </source>
</reference>
<protein>
    <submittedName>
        <fullName evidence="1">Uncharacterized protein</fullName>
    </submittedName>
</protein>
<dbReference type="EMBL" id="SRLO01000433">
    <property type="protein sequence ID" value="TNN56232.1"/>
    <property type="molecule type" value="Genomic_DNA"/>
</dbReference>
<comment type="caution">
    <text evidence="1">The sequence shown here is derived from an EMBL/GenBank/DDBJ whole genome shotgun (WGS) entry which is preliminary data.</text>
</comment>
<gene>
    <name evidence="1" type="ORF">EYF80_033525</name>
</gene>
<name>A0A4Z2GU36_9TELE</name>
<evidence type="ECO:0000313" key="2">
    <source>
        <dbReference type="Proteomes" id="UP000314294"/>
    </source>
</evidence>
<evidence type="ECO:0000313" key="1">
    <source>
        <dbReference type="EMBL" id="TNN56232.1"/>
    </source>
</evidence>
<dbReference type="Proteomes" id="UP000314294">
    <property type="component" value="Unassembled WGS sequence"/>
</dbReference>
<organism evidence="1 2">
    <name type="scientific">Liparis tanakae</name>
    <name type="common">Tanaka's snailfish</name>
    <dbReference type="NCBI Taxonomy" id="230148"/>
    <lineage>
        <taxon>Eukaryota</taxon>
        <taxon>Metazoa</taxon>
        <taxon>Chordata</taxon>
        <taxon>Craniata</taxon>
        <taxon>Vertebrata</taxon>
        <taxon>Euteleostomi</taxon>
        <taxon>Actinopterygii</taxon>
        <taxon>Neopterygii</taxon>
        <taxon>Teleostei</taxon>
        <taxon>Neoteleostei</taxon>
        <taxon>Acanthomorphata</taxon>
        <taxon>Eupercaria</taxon>
        <taxon>Perciformes</taxon>
        <taxon>Cottioidei</taxon>
        <taxon>Cottales</taxon>
        <taxon>Liparidae</taxon>
        <taxon>Liparis</taxon>
    </lineage>
</organism>